<keyword evidence="2" id="KW-1133">Transmembrane helix</keyword>
<organism evidence="5 6">
    <name type="scientific">Fomitopsis schrenkii</name>
    <name type="common">Brown rot fungus</name>
    <dbReference type="NCBI Taxonomy" id="2126942"/>
    <lineage>
        <taxon>Eukaryota</taxon>
        <taxon>Fungi</taxon>
        <taxon>Dikarya</taxon>
        <taxon>Basidiomycota</taxon>
        <taxon>Agaricomycotina</taxon>
        <taxon>Agaricomycetes</taxon>
        <taxon>Polyporales</taxon>
        <taxon>Fomitopsis</taxon>
    </lineage>
</organism>
<evidence type="ECO:0000313" key="5">
    <source>
        <dbReference type="EMBL" id="EPT04766.1"/>
    </source>
</evidence>
<name>S8FUC8_FOMSC</name>
<feature type="transmembrane region" description="Helical" evidence="2">
    <location>
        <begin position="247"/>
        <end position="271"/>
    </location>
</feature>
<keyword evidence="2" id="KW-0472">Membrane</keyword>
<protein>
    <recommendedName>
        <fullName evidence="4">DUF6533 domain-containing protein</fullName>
    </recommendedName>
</protein>
<feature type="transmembrane region" description="Helical" evidence="2">
    <location>
        <begin position="283"/>
        <end position="304"/>
    </location>
</feature>
<proteinExistence type="predicted"/>
<dbReference type="HOGENOM" id="CLU_514864_0_0_1"/>
<feature type="transmembrane region" description="Helical" evidence="2">
    <location>
        <begin position="214"/>
        <end position="235"/>
    </location>
</feature>
<feature type="region of interest" description="Disordered" evidence="1">
    <location>
        <begin position="481"/>
        <end position="529"/>
    </location>
</feature>
<evidence type="ECO:0000256" key="3">
    <source>
        <dbReference type="SAM" id="SignalP"/>
    </source>
</evidence>
<feature type="signal peptide" evidence="3">
    <location>
        <begin position="1"/>
        <end position="22"/>
    </location>
</feature>
<dbReference type="AlphaFoldDB" id="S8FUC8"/>
<reference evidence="5 6" key="1">
    <citation type="journal article" date="2012" name="Science">
        <title>The Paleozoic origin of enzymatic lignin decomposition reconstructed from 31 fungal genomes.</title>
        <authorList>
            <person name="Floudas D."/>
            <person name="Binder M."/>
            <person name="Riley R."/>
            <person name="Barry K."/>
            <person name="Blanchette R.A."/>
            <person name="Henrissat B."/>
            <person name="Martinez A.T."/>
            <person name="Otillar R."/>
            <person name="Spatafora J.W."/>
            <person name="Yadav J.S."/>
            <person name="Aerts A."/>
            <person name="Benoit I."/>
            <person name="Boyd A."/>
            <person name="Carlson A."/>
            <person name="Copeland A."/>
            <person name="Coutinho P.M."/>
            <person name="de Vries R.P."/>
            <person name="Ferreira P."/>
            <person name="Findley K."/>
            <person name="Foster B."/>
            <person name="Gaskell J."/>
            <person name="Glotzer D."/>
            <person name="Gorecki P."/>
            <person name="Heitman J."/>
            <person name="Hesse C."/>
            <person name="Hori C."/>
            <person name="Igarashi K."/>
            <person name="Jurgens J.A."/>
            <person name="Kallen N."/>
            <person name="Kersten P."/>
            <person name="Kohler A."/>
            <person name="Kuees U."/>
            <person name="Kumar T.K.A."/>
            <person name="Kuo A."/>
            <person name="LaButti K."/>
            <person name="Larrondo L.F."/>
            <person name="Lindquist E."/>
            <person name="Ling A."/>
            <person name="Lombard V."/>
            <person name="Lucas S."/>
            <person name="Lundell T."/>
            <person name="Martin R."/>
            <person name="McLaughlin D.J."/>
            <person name="Morgenstern I."/>
            <person name="Morin E."/>
            <person name="Murat C."/>
            <person name="Nagy L.G."/>
            <person name="Nolan M."/>
            <person name="Ohm R.A."/>
            <person name="Patyshakuliyeva A."/>
            <person name="Rokas A."/>
            <person name="Ruiz-Duenas F.J."/>
            <person name="Sabat G."/>
            <person name="Salamov A."/>
            <person name="Samejima M."/>
            <person name="Schmutz J."/>
            <person name="Slot J.C."/>
            <person name="St John F."/>
            <person name="Stenlid J."/>
            <person name="Sun H."/>
            <person name="Sun S."/>
            <person name="Syed K."/>
            <person name="Tsang A."/>
            <person name="Wiebenga A."/>
            <person name="Young D."/>
            <person name="Pisabarro A."/>
            <person name="Eastwood D.C."/>
            <person name="Martin F."/>
            <person name="Cullen D."/>
            <person name="Grigoriev I.V."/>
            <person name="Hibbett D.S."/>
        </authorList>
    </citation>
    <scope>NUCLEOTIDE SEQUENCE</scope>
    <source>
        <strain evidence="6">FP-58527</strain>
    </source>
</reference>
<sequence length="529" mass="58435">MNFPPAAFCAFLCIASTALASAAQLPLHAGITSTTSLADWATYSSVHAGLAAVLDSFVLDVMNVVAVSSETGGIQASKVKEVDHEILGTDGSYVYIEEVDGELRIVEVLLDILISGMERICVQRAAYPSYQYDAPVRGRVHSMRAEALAEAISAVKFRTKEQYTLNYCAVASAALLLYEYAITLGEERRLIWANIRTTYAAIFMANRLNMLFTLLSRTTLIASDIVVLLVTWWQLRGAGSTTGRKRTYSSLVALLLRDSTSYFVVFLLLNVAQVVSQFQFGAAYNPIPCLMFPLMTIVISRLILSLRRFAETRRLPVYSRNDTPAATPDAWVSSYGSYLSTMVFRPRSLTSLEHSASRGSVSPEHARRSAVENWLAQVSDGIPEEARDADEKVVDVENGSDIGAEQILGNNFDPMPSFTMPIMSIIISRLILNLRRLSSTEHFPNHYKDIFTSPDHDSELVEQRSLHRSWLSTVMFRPAIATHDNARKSQSSLKREDPAPENGAIQGPDQAPDDLMPSNIDIEETAGCE</sequence>
<evidence type="ECO:0000256" key="1">
    <source>
        <dbReference type="SAM" id="MobiDB-lite"/>
    </source>
</evidence>
<evidence type="ECO:0000313" key="6">
    <source>
        <dbReference type="Proteomes" id="UP000015241"/>
    </source>
</evidence>
<feature type="domain" description="DUF6533" evidence="4">
    <location>
        <begin position="167"/>
        <end position="211"/>
    </location>
</feature>
<dbReference type="OrthoDB" id="2802888at2759"/>
<keyword evidence="3" id="KW-0732">Signal</keyword>
<dbReference type="InterPro" id="IPR045340">
    <property type="entry name" value="DUF6533"/>
</dbReference>
<dbReference type="STRING" id="743788.S8FUC8"/>
<dbReference type="EMBL" id="KE504125">
    <property type="protein sequence ID" value="EPT04766.1"/>
    <property type="molecule type" value="Genomic_DNA"/>
</dbReference>
<gene>
    <name evidence="5" type="ORF">FOMPIDRAFT_1045456</name>
</gene>
<evidence type="ECO:0000256" key="2">
    <source>
        <dbReference type="SAM" id="Phobius"/>
    </source>
</evidence>
<feature type="chain" id="PRO_5004564156" description="DUF6533 domain-containing protein" evidence="3">
    <location>
        <begin position="23"/>
        <end position="529"/>
    </location>
</feature>
<evidence type="ECO:0000259" key="4">
    <source>
        <dbReference type="Pfam" id="PF20151"/>
    </source>
</evidence>
<keyword evidence="6" id="KW-1185">Reference proteome</keyword>
<dbReference type="Proteomes" id="UP000015241">
    <property type="component" value="Unassembled WGS sequence"/>
</dbReference>
<accession>S8FUC8</accession>
<dbReference type="Pfam" id="PF20151">
    <property type="entry name" value="DUF6533"/>
    <property type="match status" value="1"/>
</dbReference>
<dbReference type="InParanoid" id="S8FUC8"/>
<keyword evidence="2" id="KW-0812">Transmembrane</keyword>